<dbReference type="OrthoDB" id="162969at2759"/>
<comment type="caution">
    <text evidence="1">The sequence shown here is derived from an EMBL/GenBank/DDBJ whole genome shotgun (WGS) entry which is preliminary data.</text>
</comment>
<gene>
    <name evidence="1" type="ORF">DFP72DRAFT_768161</name>
</gene>
<dbReference type="EMBL" id="JACGCI010000025">
    <property type="protein sequence ID" value="KAF6756551.1"/>
    <property type="molecule type" value="Genomic_DNA"/>
</dbReference>
<sequence length="51" mass="5648">MTLPQAETALSEHLGERFQDSDWRPALRAVMDAEGDVERAVRAVQHLADAS</sequence>
<accession>A0A8H6I0T5</accession>
<protein>
    <submittedName>
        <fullName evidence="1">Uncharacterized protein</fullName>
    </submittedName>
</protein>
<proteinExistence type="predicted"/>
<organism evidence="1 2">
    <name type="scientific">Ephemerocybe angulata</name>
    <dbReference type="NCBI Taxonomy" id="980116"/>
    <lineage>
        <taxon>Eukaryota</taxon>
        <taxon>Fungi</taxon>
        <taxon>Dikarya</taxon>
        <taxon>Basidiomycota</taxon>
        <taxon>Agaricomycotina</taxon>
        <taxon>Agaricomycetes</taxon>
        <taxon>Agaricomycetidae</taxon>
        <taxon>Agaricales</taxon>
        <taxon>Agaricineae</taxon>
        <taxon>Psathyrellaceae</taxon>
        <taxon>Ephemerocybe</taxon>
    </lineage>
</organism>
<evidence type="ECO:0000313" key="1">
    <source>
        <dbReference type="EMBL" id="KAF6756551.1"/>
    </source>
</evidence>
<evidence type="ECO:0000313" key="2">
    <source>
        <dbReference type="Proteomes" id="UP000521943"/>
    </source>
</evidence>
<name>A0A8H6I0T5_9AGAR</name>
<dbReference type="AlphaFoldDB" id="A0A8H6I0T5"/>
<dbReference type="Proteomes" id="UP000521943">
    <property type="component" value="Unassembled WGS sequence"/>
</dbReference>
<reference evidence="1 2" key="1">
    <citation type="submission" date="2020-07" db="EMBL/GenBank/DDBJ databases">
        <title>Comparative genomics of pyrophilous fungi reveals a link between fire events and developmental genes.</title>
        <authorList>
            <consortium name="DOE Joint Genome Institute"/>
            <person name="Steindorff A.S."/>
            <person name="Carver A."/>
            <person name="Calhoun S."/>
            <person name="Stillman K."/>
            <person name="Liu H."/>
            <person name="Lipzen A."/>
            <person name="Pangilinan J."/>
            <person name="Labutti K."/>
            <person name="Bruns T.D."/>
            <person name="Grigoriev I.V."/>
        </authorList>
    </citation>
    <scope>NUCLEOTIDE SEQUENCE [LARGE SCALE GENOMIC DNA]</scope>
    <source>
        <strain evidence="1 2">CBS 144469</strain>
    </source>
</reference>
<feature type="non-terminal residue" evidence="1">
    <location>
        <position position="51"/>
    </location>
</feature>
<keyword evidence="2" id="KW-1185">Reference proteome</keyword>